<dbReference type="PANTHER" id="PTHR43065:SF46">
    <property type="entry name" value="C4-DICARBOXYLATE TRANSPORT SENSOR PROTEIN DCTB"/>
    <property type="match status" value="1"/>
</dbReference>
<dbReference type="InterPro" id="IPR036097">
    <property type="entry name" value="HisK_dim/P_sf"/>
</dbReference>
<feature type="transmembrane region" description="Helical" evidence="9">
    <location>
        <begin position="375"/>
        <end position="393"/>
    </location>
</feature>
<dbReference type="Proteomes" id="UP000639396">
    <property type="component" value="Unassembled WGS sequence"/>
</dbReference>
<feature type="transmembrane region" description="Helical" evidence="9">
    <location>
        <begin position="340"/>
        <end position="363"/>
    </location>
</feature>
<dbReference type="PRINTS" id="PR00344">
    <property type="entry name" value="BCTRLSENSOR"/>
</dbReference>
<dbReference type="Gene3D" id="1.10.287.130">
    <property type="match status" value="1"/>
</dbReference>
<dbReference type="InterPro" id="IPR036259">
    <property type="entry name" value="MFS_trans_sf"/>
</dbReference>
<keyword evidence="5" id="KW-0547">Nucleotide-binding</keyword>
<dbReference type="SMART" id="SM00387">
    <property type="entry name" value="HATPase_c"/>
    <property type="match status" value="1"/>
</dbReference>
<dbReference type="Gene3D" id="3.30.565.10">
    <property type="entry name" value="Histidine kinase-like ATPase, C-terminal domain"/>
    <property type="match status" value="1"/>
</dbReference>
<feature type="chain" id="PRO_5039335653" description="histidine kinase" evidence="10">
    <location>
        <begin position="22"/>
        <end position="636"/>
    </location>
</feature>
<evidence type="ECO:0000256" key="10">
    <source>
        <dbReference type="SAM" id="SignalP"/>
    </source>
</evidence>
<feature type="transmembrane region" description="Helical" evidence="9">
    <location>
        <begin position="215"/>
        <end position="236"/>
    </location>
</feature>
<dbReference type="InterPro" id="IPR003594">
    <property type="entry name" value="HATPase_dom"/>
</dbReference>
<name>A0A927GYD6_9BACL</name>
<dbReference type="InterPro" id="IPR003661">
    <property type="entry name" value="HisK_dim/P_dom"/>
</dbReference>
<accession>A0A927GYD6</accession>
<evidence type="ECO:0000256" key="1">
    <source>
        <dbReference type="ARBA" id="ARBA00000085"/>
    </source>
</evidence>
<dbReference type="AlphaFoldDB" id="A0A927GYD6"/>
<dbReference type="InterPro" id="IPR036890">
    <property type="entry name" value="HATPase_C_sf"/>
</dbReference>
<dbReference type="PROSITE" id="PS50109">
    <property type="entry name" value="HIS_KIN"/>
    <property type="match status" value="1"/>
</dbReference>
<keyword evidence="4" id="KW-0808">Transferase</keyword>
<feature type="transmembrane region" description="Helical" evidence="9">
    <location>
        <begin position="183"/>
        <end position="203"/>
    </location>
</feature>
<keyword evidence="3" id="KW-0597">Phosphoprotein</keyword>
<dbReference type="GO" id="GO:0005524">
    <property type="term" value="F:ATP binding"/>
    <property type="evidence" value="ECO:0007669"/>
    <property type="project" value="UniProtKB-KW"/>
</dbReference>
<evidence type="ECO:0000256" key="7">
    <source>
        <dbReference type="ARBA" id="ARBA00022840"/>
    </source>
</evidence>
<comment type="caution">
    <text evidence="12">The sequence shown here is derived from an EMBL/GenBank/DDBJ whole genome shotgun (WGS) entry which is preliminary data.</text>
</comment>
<keyword evidence="8" id="KW-0902">Two-component regulatory system</keyword>
<keyword evidence="9" id="KW-0472">Membrane</keyword>
<keyword evidence="6 12" id="KW-0418">Kinase</keyword>
<sequence>MKVVWKLVVTGLALLILPLLSATPEARAEITESHDIREWQFRWEPTPSFGPGVDPKGITDQWVSADKDTPVPDIPHKFSAAWIKFDLPKPDQAAWKQPGLFIDKLYGHHIVIYAGDRVLFESSRPYSYDVYKLALPLDRDDLGETVYVLVETLSDRIGLHQTIKLADYERTLPGFFKNDLFDMMLGGSLVFFSVIMLICSLILKKSLLSKWLSLSIVILTIGVLIVTYSPFVYTFLGKYGQLSLTLFDLALFIFLPTLTFFIEKALESSCQSLLSRYRKLLVAYSCCCLICMLLNELTNAKYIKVYYFVTVTLLGYVMLVQFIILITTTVIRAFKGNKDAVIMSTGFAVFAATGIGELIWFYVRSKNYELFFWKWGVICFVVAFIIILARQFARDHERVVNYTKELELYNNRLQKHEKMEIISELAASVAHEVRNPLQVTRGFLQLLSKRAENSEKTYMNLALVELDRASDIITDFLTFAKPQLDDIKVLNLSEEFKHIVGILAPMAHLQGGEIRLHIPEHLYIRGNSAKFKQAFVNIIKNSIEALEREGLIEIQARTERETIIVHVRDNGQGMEDEELSRLGEPYFSSKTKGTGLGLMVTFRIIEVMQGKIEFKSEKGIGTEAIIRFPSVAIDSE</sequence>
<feature type="signal peptide" evidence="10">
    <location>
        <begin position="1"/>
        <end position="21"/>
    </location>
</feature>
<evidence type="ECO:0000313" key="13">
    <source>
        <dbReference type="Proteomes" id="UP000639396"/>
    </source>
</evidence>
<evidence type="ECO:0000256" key="3">
    <source>
        <dbReference type="ARBA" id="ARBA00022553"/>
    </source>
</evidence>
<dbReference type="EMBL" id="JACXJA010000005">
    <property type="protein sequence ID" value="MBD2861078.1"/>
    <property type="molecule type" value="Genomic_DNA"/>
</dbReference>
<keyword evidence="7" id="KW-0067">ATP-binding</keyword>
<dbReference type="PANTHER" id="PTHR43065">
    <property type="entry name" value="SENSOR HISTIDINE KINASE"/>
    <property type="match status" value="1"/>
</dbReference>
<evidence type="ECO:0000256" key="5">
    <source>
        <dbReference type="ARBA" id="ARBA00022741"/>
    </source>
</evidence>
<evidence type="ECO:0000259" key="11">
    <source>
        <dbReference type="PROSITE" id="PS50109"/>
    </source>
</evidence>
<evidence type="ECO:0000256" key="9">
    <source>
        <dbReference type="SAM" id="Phobius"/>
    </source>
</evidence>
<comment type="catalytic activity">
    <reaction evidence="1">
        <text>ATP + protein L-histidine = ADP + protein N-phospho-L-histidine.</text>
        <dbReference type="EC" id="2.7.13.3"/>
    </reaction>
</comment>
<evidence type="ECO:0000313" key="12">
    <source>
        <dbReference type="EMBL" id="MBD2861078.1"/>
    </source>
</evidence>
<organism evidence="12 13">
    <name type="scientific">Paenibacillus oceani</name>
    <dbReference type="NCBI Taxonomy" id="2772510"/>
    <lineage>
        <taxon>Bacteria</taxon>
        <taxon>Bacillati</taxon>
        <taxon>Bacillota</taxon>
        <taxon>Bacilli</taxon>
        <taxon>Bacillales</taxon>
        <taxon>Paenibacillaceae</taxon>
        <taxon>Paenibacillus</taxon>
    </lineage>
</organism>
<dbReference type="SUPFAM" id="SSF55874">
    <property type="entry name" value="ATPase domain of HSP90 chaperone/DNA topoisomerase II/histidine kinase"/>
    <property type="match status" value="1"/>
</dbReference>
<keyword evidence="9" id="KW-1133">Transmembrane helix</keyword>
<feature type="transmembrane region" description="Helical" evidence="9">
    <location>
        <begin position="242"/>
        <end position="261"/>
    </location>
</feature>
<evidence type="ECO:0000256" key="4">
    <source>
        <dbReference type="ARBA" id="ARBA00022679"/>
    </source>
</evidence>
<dbReference type="RefSeq" id="WP_190924795.1">
    <property type="nucleotide sequence ID" value="NZ_JACXJA010000005.1"/>
</dbReference>
<dbReference type="SUPFAM" id="SSF103473">
    <property type="entry name" value="MFS general substrate transporter"/>
    <property type="match status" value="1"/>
</dbReference>
<keyword evidence="9" id="KW-0812">Transmembrane</keyword>
<dbReference type="InterPro" id="IPR004358">
    <property type="entry name" value="Sig_transdc_His_kin-like_C"/>
</dbReference>
<dbReference type="SUPFAM" id="SSF47384">
    <property type="entry name" value="Homodimeric domain of signal transducing histidine kinase"/>
    <property type="match status" value="1"/>
</dbReference>
<dbReference type="EC" id="2.7.13.3" evidence="2"/>
<evidence type="ECO:0000256" key="6">
    <source>
        <dbReference type="ARBA" id="ARBA00022777"/>
    </source>
</evidence>
<feature type="domain" description="Histidine kinase" evidence="11">
    <location>
        <begin position="428"/>
        <end position="632"/>
    </location>
</feature>
<dbReference type="GO" id="GO:0000155">
    <property type="term" value="F:phosphorelay sensor kinase activity"/>
    <property type="evidence" value="ECO:0007669"/>
    <property type="project" value="InterPro"/>
</dbReference>
<keyword evidence="13" id="KW-1185">Reference proteome</keyword>
<evidence type="ECO:0000256" key="2">
    <source>
        <dbReference type="ARBA" id="ARBA00012438"/>
    </source>
</evidence>
<proteinExistence type="predicted"/>
<dbReference type="SMART" id="SM00388">
    <property type="entry name" value="HisKA"/>
    <property type="match status" value="1"/>
</dbReference>
<gene>
    <name evidence="12" type="ORF">IDH45_03635</name>
</gene>
<dbReference type="InterPro" id="IPR005467">
    <property type="entry name" value="His_kinase_dom"/>
</dbReference>
<protein>
    <recommendedName>
        <fullName evidence="2">histidine kinase</fullName>
        <ecNumber evidence="2">2.7.13.3</ecNumber>
    </recommendedName>
</protein>
<evidence type="ECO:0000256" key="8">
    <source>
        <dbReference type="ARBA" id="ARBA00023012"/>
    </source>
</evidence>
<feature type="transmembrane region" description="Helical" evidence="9">
    <location>
        <begin position="305"/>
        <end position="328"/>
    </location>
</feature>
<dbReference type="Pfam" id="PF00512">
    <property type="entry name" value="HisKA"/>
    <property type="match status" value="1"/>
</dbReference>
<keyword evidence="10" id="KW-0732">Signal</keyword>
<dbReference type="Pfam" id="PF02518">
    <property type="entry name" value="HATPase_c"/>
    <property type="match status" value="1"/>
</dbReference>
<dbReference type="CDD" id="cd00082">
    <property type="entry name" value="HisKA"/>
    <property type="match status" value="1"/>
</dbReference>
<reference evidence="12" key="1">
    <citation type="submission" date="2020-09" db="EMBL/GenBank/DDBJ databases">
        <title>A novel bacterium of genus Paenibacillus, isolated from South China Sea.</title>
        <authorList>
            <person name="Huang H."/>
            <person name="Mo K."/>
            <person name="Hu Y."/>
        </authorList>
    </citation>
    <scope>NUCLEOTIDE SEQUENCE</scope>
    <source>
        <strain evidence="12">IB182363</strain>
    </source>
</reference>